<dbReference type="Proteomes" id="UP001277972">
    <property type="component" value="Unassembled WGS sequence"/>
</dbReference>
<accession>A0ACC6M6I0</accession>
<dbReference type="EMBL" id="JAWZSR010000005">
    <property type="protein sequence ID" value="MDX8046501.1"/>
    <property type="molecule type" value="Genomic_DNA"/>
</dbReference>
<name>A0ACC6M6I0_9BACI</name>
<organism evidence="1 2">
    <name type="scientific">Gracilibacillus pellucidus</name>
    <dbReference type="NCBI Taxonomy" id="3095368"/>
    <lineage>
        <taxon>Bacteria</taxon>
        <taxon>Bacillati</taxon>
        <taxon>Bacillota</taxon>
        <taxon>Bacilli</taxon>
        <taxon>Bacillales</taxon>
        <taxon>Bacillaceae</taxon>
        <taxon>Gracilibacillus</taxon>
    </lineage>
</organism>
<gene>
    <name evidence="1" type="ORF">SH601_10955</name>
</gene>
<reference evidence="1" key="1">
    <citation type="submission" date="2023-11" db="EMBL/GenBank/DDBJ databases">
        <title>Gracilibacillus pellucida a moderately halophilic bacterium isolated from saline soil in Xinjiang province.</title>
        <authorList>
            <person name="Zhang Z."/>
            <person name="Tan F."/>
            <person name="Wang Y."/>
            <person name="Xia M."/>
        </authorList>
    </citation>
    <scope>NUCLEOTIDE SEQUENCE</scope>
    <source>
        <strain evidence="1">S3-1-1</strain>
    </source>
</reference>
<evidence type="ECO:0000313" key="1">
    <source>
        <dbReference type="EMBL" id="MDX8046501.1"/>
    </source>
</evidence>
<keyword evidence="2" id="KW-1185">Reference proteome</keyword>
<sequence length="123" mass="14655">MEVFADFLSKIENSQHRKRMEELFDWIQEQFPTLEPVIKWNQPMYTDHGTFIIGFSVAKHHMSVAPEQPGITRFTDQIEEAGYDYTKELIRIKWNSSVDYDLLEEIIAFNIMDKADCSTFWRK</sequence>
<protein>
    <submittedName>
        <fullName evidence="1">Iron chaperone</fullName>
    </submittedName>
</protein>
<proteinExistence type="predicted"/>
<comment type="caution">
    <text evidence="1">The sequence shown here is derived from an EMBL/GenBank/DDBJ whole genome shotgun (WGS) entry which is preliminary data.</text>
</comment>
<evidence type="ECO:0000313" key="2">
    <source>
        <dbReference type="Proteomes" id="UP001277972"/>
    </source>
</evidence>